<dbReference type="InterPro" id="IPR028098">
    <property type="entry name" value="Glyco_trans_4-like_N"/>
</dbReference>
<dbReference type="RefSeq" id="WP_306832878.1">
    <property type="nucleotide sequence ID" value="NZ_JAUSRA010000001.1"/>
</dbReference>
<feature type="domain" description="Glycosyltransferase subfamily 4-like N-terminal" evidence="4">
    <location>
        <begin position="48"/>
        <end position="139"/>
    </location>
</feature>
<dbReference type="InterPro" id="IPR001296">
    <property type="entry name" value="Glyco_trans_1"/>
</dbReference>
<dbReference type="Pfam" id="PF13439">
    <property type="entry name" value="Glyco_transf_4"/>
    <property type="match status" value="1"/>
</dbReference>
<dbReference type="Gene3D" id="3.40.50.2000">
    <property type="entry name" value="Glycogen Phosphorylase B"/>
    <property type="match status" value="2"/>
</dbReference>
<keyword evidence="6" id="KW-1185">Reference proteome</keyword>
<organism evidence="5 6">
    <name type="scientific">Catenuloplanes nepalensis</name>
    <dbReference type="NCBI Taxonomy" id="587533"/>
    <lineage>
        <taxon>Bacteria</taxon>
        <taxon>Bacillati</taxon>
        <taxon>Actinomycetota</taxon>
        <taxon>Actinomycetes</taxon>
        <taxon>Micromonosporales</taxon>
        <taxon>Micromonosporaceae</taxon>
        <taxon>Catenuloplanes</taxon>
    </lineage>
</organism>
<gene>
    <name evidence="5" type="ORF">J2S43_004873</name>
</gene>
<name>A0ABT9MY46_9ACTN</name>
<dbReference type="EMBL" id="JAUSRA010000001">
    <property type="protein sequence ID" value="MDP9796361.1"/>
    <property type="molecule type" value="Genomic_DNA"/>
</dbReference>
<comment type="caution">
    <text evidence="5">The sequence shown here is derived from an EMBL/GenBank/DDBJ whole genome shotgun (WGS) entry which is preliminary data.</text>
</comment>
<evidence type="ECO:0000256" key="1">
    <source>
        <dbReference type="ARBA" id="ARBA00022676"/>
    </source>
</evidence>
<dbReference type="PANTHER" id="PTHR12526">
    <property type="entry name" value="GLYCOSYLTRANSFERASE"/>
    <property type="match status" value="1"/>
</dbReference>
<dbReference type="PANTHER" id="PTHR12526:SF635">
    <property type="entry name" value="GLYCOSYL TRANSFERASE GROUP 1"/>
    <property type="match status" value="1"/>
</dbReference>
<dbReference type="SUPFAM" id="SSF53756">
    <property type="entry name" value="UDP-Glycosyltransferase/glycogen phosphorylase"/>
    <property type="match status" value="1"/>
</dbReference>
<evidence type="ECO:0000259" key="3">
    <source>
        <dbReference type="Pfam" id="PF00534"/>
    </source>
</evidence>
<keyword evidence="1" id="KW-0328">Glycosyltransferase</keyword>
<proteinExistence type="predicted"/>
<feature type="domain" description="Glycosyl transferase family 1" evidence="3">
    <location>
        <begin position="169"/>
        <end position="287"/>
    </location>
</feature>
<keyword evidence="2" id="KW-0808">Transferase</keyword>
<evidence type="ECO:0000259" key="4">
    <source>
        <dbReference type="Pfam" id="PF13439"/>
    </source>
</evidence>
<accession>A0ABT9MY46</accession>
<evidence type="ECO:0000313" key="6">
    <source>
        <dbReference type="Proteomes" id="UP001240984"/>
    </source>
</evidence>
<reference evidence="5 6" key="1">
    <citation type="submission" date="2023-07" db="EMBL/GenBank/DDBJ databases">
        <title>Sequencing the genomes of 1000 actinobacteria strains.</title>
        <authorList>
            <person name="Klenk H.-P."/>
        </authorList>
    </citation>
    <scope>NUCLEOTIDE SEQUENCE [LARGE SCALE GENOMIC DNA]</scope>
    <source>
        <strain evidence="5 6">DSM 44710</strain>
    </source>
</reference>
<protein>
    <submittedName>
        <fullName evidence="5">Glycosyltransferase involved in cell wall biosynthesis</fullName>
    </submittedName>
</protein>
<dbReference type="Pfam" id="PF00534">
    <property type="entry name" value="Glycos_transf_1"/>
    <property type="match status" value="1"/>
</dbReference>
<evidence type="ECO:0000256" key="2">
    <source>
        <dbReference type="ARBA" id="ARBA00022679"/>
    </source>
</evidence>
<dbReference type="Proteomes" id="UP001240984">
    <property type="component" value="Unassembled WGS sequence"/>
</dbReference>
<evidence type="ECO:0000313" key="5">
    <source>
        <dbReference type="EMBL" id="MDP9796361.1"/>
    </source>
</evidence>
<sequence length="336" mass="35097">MRIAMVAAGTAAGELAAALGRLGHDVREYDAAGKPAGERLGAAWSDDDWGPEVIHAHGWAAGVAALASGAAPLVQAFHGLSGPAPANGAGPDERRTYERLLCRVADRIIAGSTDECGELLRLGVPRGRITLVPPGVDCELFTPVGDPMPRMRPRVLAVADGATWAGDLVRAMRMVPDAEAVVLGGPPELAGLAERCRVADRVVLHRAVPRDERPAWFRSADVAVCAPWRDPSGSAPIEAMACGVPVVGTATGLVRDAVIDGLTGELVPPRDPRALGMAIRALLADNLRRFTAATAALDRARQVYPWPRIADRTAVVCLAACGQALPVAAEELSVRS</sequence>